<dbReference type="Gene3D" id="3.40.50.280">
    <property type="entry name" value="Cobalamin-binding domain"/>
    <property type="match status" value="1"/>
</dbReference>
<keyword evidence="3 5" id="KW-0413">Isomerase</keyword>
<comment type="cofactor">
    <cofactor evidence="5">
        <name>adenosylcob(III)alamin</name>
        <dbReference type="ChEBI" id="CHEBI:18408"/>
    </cofactor>
</comment>
<dbReference type="AlphaFoldDB" id="F6DJY6"/>
<dbReference type="eggNOG" id="COG2185">
    <property type="taxonomic scope" value="Bacteria"/>
</dbReference>
<keyword evidence="2 5" id="KW-0479">Metal-binding</keyword>
<reference evidence="7 8" key="2">
    <citation type="journal article" date="2012" name="Stand. Genomic Sci.">
        <title>Complete genome sequence of the sulfate-reducing firmicute Desulfotomaculum ruminis type strain (DL(T)).</title>
        <authorList>
            <person name="Spring S."/>
            <person name="Visser M."/>
            <person name="Lu M."/>
            <person name="Copeland A."/>
            <person name="Lapidus A."/>
            <person name="Lucas S."/>
            <person name="Cheng J.F."/>
            <person name="Han C."/>
            <person name="Tapia R."/>
            <person name="Goodwin L.A."/>
            <person name="Pitluck S."/>
            <person name="Ivanova N."/>
            <person name="Land M."/>
            <person name="Hauser L."/>
            <person name="Larimer F."/>
            <person name="Rohde M."/>
            <person name="Goker M."/>
            <person name="Detter J.C."/>
            <person name="Kyrpides N.C."/>
            <person name="Woyke T."/>
            <person name="Schaap P.J."/>
            <person name="Plugge C.M."/>
            <person name="Muyzer G."/>
            <person name="Kuever J."/>
            <person name="Pereira I.A."/>
            <person name="Parshina S.N."/>
            <person name="Bernier-Latmani R."/>
            <person name="Stams A.J."/>
            <person name="Klenk H.P."/>
        </authorList>
    </citation>
    <scope>NUCLEOTIDE SEQUENCE [LARGE SCALE GENOMIC DNA]</scope>
    <source>
        <strain evidence="8">ATCC 23193 / DSM 2154 / NCIB 8452 / DL</strain>
    </source>
</reference>
<dbReference type="EC" id="5.4.99.1" evidence="5"/>
<comment type="pathway">
    <text evidence="5">Amino-acid degradation; L-glutamate degradation via mesaconate pathway; acetate and pyruvate from L-glutamate: step 1/4.</text>
</comment>
<feature type="binding site" evidence="5">
    <location>
        <begin position="97"/>
        <end position="101"/>
    </location>
    <ligand>
        <name>adenosylcob(III)alamin</name>
        <dbReference type="ChEBI" id="CHEBI:18408"/>
    </ligand>
</feature>
<protein>
    <recommendedName>
        <fullName evidence="5">Glutamate mutase sigma subunit</fullName>
        <ecNumber evidence="5">5.4.99.1</ecNumber>
    </recommendedName>
    <alternativeName>
        <fullName evidence="5">Glutamate mutase S chain</fullName>
    </alternativeName>
    <alternativeName>
        <fullName evidence="5">Glutamate mutase small subunit</fullName>
    </alternativeName>
    <alternativeName>
        <fullName evidence="5">Methylaspartate mutase</fullName>
    </alternativeName>
</protein>
<dbReference type="NCBIfam" id="NF002612">
    <property type="entry name" value="PRK02261.1"/>
    <property type="match status" value="1"/>
</dbReference>
<dbReference type="PROSITE" id="PS51332">
    <property type="entry name" value="B12_BINDING"/>
    <property type="match status" value="1"/>
</dbReference>
<evidence type="ECO:0000313" key="7">
    <source>
        <dbReference type="EMBL" id="AEG59200.1"/>
    </source>
</evidence>
<name>F6DJY6_DESRL</name>
<dbReference type="Pfam" id="PF02310">
    <property type="entry name" value="B12-binding"/>
    <property type="match status" value="1"/>
</dbReference>
<evidence type="ECO:0000259" key="6">
    <source>
        <dbReference type="PROSITE" id="PS51332"/>
    </source>
</evidence>
<dbReference type="GO" id="GO:0050097">
    <property type="term" value="F:methylaspartate mutase activity"/>
    <property type="evidence" value="ECO:0007669"/>
    <property type="project" value="UniProtKB-UniRule"/>
</dbReference>
<dbReference type="HAMAP" id="MF_00526">
    <property type="entry name" value="Me_Asp_mutase_S"/>
    <property type="match status" value="1"/>
</dbReference>
<dbReference type="EMBL" id="CP002780">
    <property type="protein sequence ID" value="AEG59200.1"/>
    <property type="molecule type" value="Genomic_DNA"/>
</dbReference>
<evidence type="ECO:0000256" key="1">
    <source>
        <dbReference type="ARBA" id="ARBA00022628"/>
    </source>
</evidence>
<evidence type="ECO:0000256" key="5">
    <source>
        <dbReference type="HAMAP-Rule" id="MF_00526"/>
    </source>
</evidence>
<evidence type="ECO:0000256" key="2">
    <source>
        <dbReference type="ARBA" id="ARBA00022723"/>
    </source>
</evidence>
<organism evidence="7 8">
    <name type="scientific">Desulforamulus ruminis (strain ATCC 23193 / DSM 2154 / NCIMB 8452 / DL)</name>
    <name type="common">Desulfotomaculum ruminis</name>
    <dbReference type="NCBI Taxonomy" id="696281"/>
    <lineage>
        <taxon>Bacteria</taxon>
        <taxon>Bacillati</taxon>
        <taxon>Bacillota</taxon>
        <taxon>Clostridia</taxon>
        <taxon>Eubacteriales</taxon>
        <taxon>Peptococcaceae</taxon>
        <taxon>Desulforamulus</taxon>
    </lineage>
</organism>
<proteinExistence type="inferred from homology"/>
<keyword evidence="4 5" id="KW-0170">Cobalt</keyword>
<comment type="subunit">
    <text evidence="5">Heterotetramer composed of 2 epsilon subunits (GlmE) and 2 sigma subunits (GlmS). GlmE exists as a homodimer and GlmS as a monomer.</text>
</comment>
<dbReference type="GO" id="GO:0031419">
    <property type="term" value="F:cobalamin binding"/>
    <property type="evidence" value="ECO:0007669"/>
    <property type="project" value="UniProtKB-KW"/>
</dbReference>
<evidence type="ECO:0000256" key="3">
    <source>
        <dbReference type="ARBA" id="ARBA00023235"/>
    </source>
</evidence>
<feature type="binding site" evidence="5">
    <location>
        <begin position="65"/>
        <end position="67"/>
    </location>
    <ligand>
        <name>adenosylcob(III)alamin</name>
        <dbReference type="ChEBI" id="CHEBI:18408"/>
    </ligand>
</feature>
<feature type="domain" description="B12-binding" evidence="6">
    <location>
        <begin position="7"/>
        <end position="144"/>
    </location>
</feature>
<comment type="function">
    <text evidence="5">Catalyzes the carbon skeleton rearrangement of L-glutamate to L-threo-3-methylaspartate ((2S,3S)-3-methylaspartate).</text>
</comment>
<keyword evidence="1 5" id="KW-0846">Cobalamin</keyword>
<dbReference type="HOGENOM" id="CLU_136705_0_0_9"/>
<dbReference type="OrthoDB" id="9791348at2"/>
<evidence type="ECO:0000313" key="8">
    <source>
        <dbReference type="Proteomes" id="UP000009234"/>
    </source>
</evidence>
<evidence type="ECO:0000256" key="4">
    <source>
        <dbReference type="ARBA" id="ARBA00023285"/>
    </source>
</evidence>
<dbReference type="InterPro" id="IPR036724">
    <property type="entry name" value="Cobalamin-bd_sf"/>
</dbReference>
<dbReference type="STRING" id="696281.Desru_0924"/>
<dbReference type="GO" id="GO:0019553">
    <property type="term" value="P:L-glutamate catabolic process via L-citramalate"/>
    <property type="evidence" value="ECO:0007669"/>
    <property type="project" value="UniProtKB-UniRule"/>
</dbReference>
<dbReference type="InterPro" id="IPR006158">
    <property type="entry name" value="Cobalamin-bd"/>
</dbReference>
<comment type="similarity">
    <text evidence="5">Belongs to the methylaspartate mutase GlmS subunit family.</text>
</comment>
<dbReference type="GO" id="GO:0019670">
    <property type="term" value="P:anaerobic L-glutamate catabolic process"/>
    <property type="evidence" value="ECO:0007669"/>
    <property type="project" value="InterPro"/>
</dbReference>
<feature type="binding site" description="axial binding residue" evidence="5">
    <location>
        <position position="20"/>
    </location>
    <ligand>
        <name>adenosylcob(III)alamin</name>
        <dbReference type="ChEBI" id="CHEBI:18408"/>
    </ligand>
    <ligandPart>
        <name>Co</name>
        <dbReference type="ChEBI" id="CHEBI:27638"/>
    </ligandPart>
</feature>
<dbReference type="GO" id="GO:0046872">
    <property type="term" value="F:metal ion binding"/>
    <property type="evidence" value="ECO:0007669"/>
    <property type="project" value="UniProtKB-KW"/>
</dbReference>
<dbReference type="SUPFAM" id="SSF52242">
    <property type="entry name" value="Cobalamin (vitamin B12)-binding domain"/>
    <property type="match status" value="1"/>
</dbReference>
<feature type="binding site" evidence="5">
    <location>
        <begin position="17"/>
        <end position="21"/>
    </location>
    <ligand>
        <name>adenosylcob(III)alamin</name>
        <dbReference type="ChEBI" id="CHEBI:18408"/>
    </ligand>
</feature>
<dbReference type="NCBIfam" id="TIGR01501">
    <property type="entry name" value="MthylAspMutase"/>
    <property type="match status" value="1"/>
</dbReference>
<keyword evidence="8" id="KW-1185">Reference proteome</keyword>
<dbReference type="CDD" id="cd02072">
    <property type="entry name" value="Glm_B12_BD"/>
    <property type="match status" value="1"/>
</dbReference>
<dbReference type="RefSeq" id="WP_013840971.1">
    <property type="nucleotide sequence ID" value="NC_015589.1"/>
</dbReference>
<accession>F6DJY6</accession>
<reference evidence="8" key="1">
    <citation type="submission" date="2011-05" db="EMBL/GenBank/DDBJ databases">
        <title>Complete sequence of Desulfotomaculum ruminis DSM 2154.</title>
        <authorList>
            <person name="Lucas S."/>
            <person name="Copeland A."/>
            <person name="Lapidus A."/>
            <person name="Cheng J.-F."/>
            <person name="Goodwin L."/>
            <person name="Pitluck S."/>
            <person name="Lu M."/>
            <person name="Detter J.C."/>
            <person name="Han C."/>
            <person name="Tapia R."/>
            <person name="Land M."/>
            <person name="Hauser L."/>
            <person name="Kyrpides N."/>
            <person name="Ivanova N."/>
            <person name="Mikhailova N."/>
            <person name="Pagani I."/>
            <person name="Stams A.J.M."/>
            <person name="Plugge C.M."/>
            <person name="Muyzer G."/>
            <person name="Kuever J."/>
            <person name="Parshina S.N."/>
            <person name="Ivanova A.E."/>
            <person name="Nazina T.N."/>
            <person name="Brambilla E."/>
            <person name="Spring S."/>
            <person name="Klenk H.-P."/>
            <person name="Woyke T."/>
        </authorList>
    </citation>
    <scope>NUCLEOTIDE SEQUENCE [LARGE SCALE GENOMIC DNA]</scope>
    <source>
        <strain evidence="8">ATCC 23193 / DSM 2154 / NCIB 8452 / DL</strain>
    </source>
</reference>
<sequence>MAENDRQLTLVLGVIGADVHAVGNRILEYALTEAGFKVINIGVMASQEEFINAALETDADAILVSSLYGHGEIDCRGLRGKAVEAGIGHIKLYVGGNLVVGKQEWSEVEKKFVNMGFDRAYPPGTMPQEAIDDILRDFGFTQKC</sequence>
<dbReference type="KEGG" id="dru:Desru_0924"/>
<dbReference type="InterPro" id="IPR006394">
    <property type="entry name" value="GlmS"/>
</dbReference>
<dbReference type="UniPathway" id="UPA00561">
    <property type="reaction ID" value="UER00617"/>
</dbReference>
<gene>
    <name evidence="5" type="primary">glmS</name>
    <name evidence="7" type="ordered locus">Desru_0924</name>
</gene>
<comment type="catalytic activity">
    <reaction evidence="5">
        <text>(2S,3S)-3-methyl-L-aspartate = L-glutamate</text>
        <dbReference type="Rhea" id="RHEA:12857"/>
        <dbReference type="ChEBI" id="CHEBI:29985"/>
        <dbReference type="ChEBI" id="CHEBI:58724"/>
        <dbReference type="EC" id="5.4.99.1"/>
    </reaction>
</comment>
<dbReference type="Proteomes" id="UP000009234">
    <property type="component" value="Chromosome"/>
</dbReference>